<accession>A0ABU2DUJ8</accession>
<protein>
    <submittedName>
        <fullName evidence="1">DUF3800 domain-containing protein</fullName>
    </submittedName>
</protein>
<sequence>MWLVYLDESGNTGSRLDDPYQPVHWIAAVLVPEEQVLALRRSLDGVVARALPDLVSEELHGAELFSGRGAWSALSPAARVAVYEEALATLSTHDCVVAHASINKTRLRPSTSHAPHLLAFQFIVEKIQQYISTHKEPMRQRALLIADETDEHNHFQLDLLRDMQDGDGGVGFNLTLRNIVDTVHFVESDTNRGVQLADLVAYGLQKQGRNRQQRANGEIVSRGNATLEQMIEDLVLPHVHTYRSTWPSAR</sequence>
<dbReference type="Proteomes" id="UP001251870">
    <property type="component" value="Unassembled WGS sequence"/>
</dbReference>
<reference evidence="1 2" key="1">
    <citation type="submission" date="2023-09" db="EMBL/GenBank/DDBJ databases">
        <title>Description of three actinobacteria isolated from air of manufacturing shop in a pharmaceutical factory.</title>
        <authorList>
            <person name="Zhang D.-F."/>
        </authorList>
    </citation>
    <scope>NUCLEOTIDE SEQUENCE [LARGE SCALE GENOMIC DNA]</scope>
    <source>
        <strain evidence="1 2">LY-0111</strain>
    </source>
</reference>
<proteinExistence type="predicted"/>
<dbReference type="EMBL" id="JAVKGR010000015">
    <property type="protein sequence ID" value="MDR8020051.1"/>
    <property type="molecule type" value="Genomic_DNA"/>
</dbReference>
<name>A0ABU2DUJ8_9MICC</name>
<organism evidence="1 2">
    <name type="scientific">Nesterenkonia aerolata</name>
    <dbReference type="NCBI Taxonomy" id="3074079"/>
    <lineage>
        <taxon>Bacteria</taxon>
        <taxon>Bacillati</taxon>
        <taxon>Actinomycetota</taxon>
        <taxon>Actinomycetes</taxon>
        <taxon>Micrococcales</taxon>
        <taxon>Micrococcaceae</taxon>
        <taxon>Nesterenkonia</taxon>
    </lineage>
</organism>
<comment type="caution">
    <text evidence="1">The sequence shown here is derived from an EMBL/GenBank/DDBJ whole genome shotgun (WGS) entry which is preliminary data.</text>
</comment>
<evidence type="ECO:0000313" key="2">
    <source>
        <dbReference type="Proteomes" id="UP001251870"/>
    </source>
</evidence>
<dbReference type="InterPro" id="IPR024524">
    <property type="entry name" value="DUF3800"/>
</dbReference>
<evidence type="ECO:0000313" key="1">
    <source>
        <dbReference type="EMBL" id="MDR8020051.1"/>
    </source>
</evidence>
<gene>
    <name evidence="1" type="ORF">RIL96_10795</name>
</gene>
<dbReference type="RefSeq" id="WP_310549032.1">
    <property type="nucleotide sequence ID" value="NZ_JAVKGR010000015.1"/>
</dbReference>
<dbReference type="Pfam" id="PF12686">
    <property type="entry name" value="DUF3800"/>
    <property type="match status" value="1"/>
</dbReference>
<keyword evidence="2" id="KW-1185">Reference proteome</keyword>